<evidence type="ECO:0000313" key="3">
    <source>
        <dbReference type="EMBL" id="RYO83977.1"/>
    </source>
</evidence>
<comment type="caution">
    <text evidence="3">The sequence shown here is derived from an EMBL/GenBank/DDBJ whole genome shotgun (WGS) entry which is preliminary data.</text>
</comment>
<feature type="compositionally biased region" description="Basic and acidic residues" evidence="1">
    <location>
        <begin position="414"/>
        <end position="425"/>
    </location>
</feature>
<feature type="compositionally biased region" description="Low complexity" evidence="1">
    <location>
        <begin position="564"/>
        <end position="583"/>
    </location>
</feature>
<dbReference type="InterPro" id="IPR019622">
    <property type="entry name" value="Rrn9_dom"/>
</dbReference>
<feature type="compositionally biased region" description="Low complexity" evidence="1">
    <location>
        <begin position="287"/>
        <end position="309"/>
    </location>
</feature>
<name>A0ABY0H6P0_9PEZI</name>
<gene>
    <name evidence="3" type="ORF">DL762_005879</name>
</gene>
<feature type="compositionally biased region" description="Basic and acidic residues" evidence="1">
    <location>
        <begin position="360"/>
        <end position="369"/>
    </location>
</feature>
<dbReference type="Pfam" id="PF10680">
    <property type="entry name" value="RRN9"/>
    <property type="match status" value="1"/>
</dbReference>
<accession>A0ABY0H6P0</accession>
<feature type="domain" description="Rrn9" evidence="2">
    <location>
        <begin position="46"/>
        <end position="116"/>
    </location>
</feature>
<organism evidence="3 4">
    <name type="scientific">Monosporascus cannonballus</name>
    <dbReference type="NCBI Taxonomy" id="155416"/>
    <lineage>
        <taxon>Eukaryota</taxon>
        <taxon>Fungi</taxon>
        <taxon>Dikarya</taxon>
        <taxon>Ascomycota</taxon>
        <taxon>Pezizomycotina</taxon>
        <taxon>Sordariomycetes</taxon>
        <taxon>Xylariomycetidae</taxon>
        <taxon>Xylariales</taxon>
        <taxon>Xylariales incertae sedis</taxon>
        <taxon>Monosporascus</taxon>
    </lineage>
</organism>
<feature type="region of interest" description="Disordered" evidence="1">
    <location>
        <begin position="520"/>
        <end position="584"/>
    </location>
</feature>
<evidence type="ECO:0000256" key="1">
    <source>
        <dbReference type="SAM" id="MobiDB-lite"/>
    </source>
</evidence>
<feature type="region of interest" description="Disordered" evidence="1">
    <location>
        <begin position="287"/>
        <end position="453"/>
    </location>
</feature>
<feature type="region of interest" description="Disordered" evidence="1">
    <location>
        <begin position="648"/>
        <end position="695"/>
    </location>
</feature>
<feature type="compositionally biased region" description="Basic and acidic residues" evidence="1">
    <location>
        <begin position="158"/>
        <end position="167"/>
    </location>
</feature>
<reference evidence="3 4" key="1">
    <citation type="submission" date="2018-06" db="EMBL/GenBank/DDBJ databases">
        <title>Complete Genomes of Monosporascus.</title>
        <authorList>
            <person name="Robinson A.J."/>
            <person name="Natvig D.O."/>
        </authorList>
    </citation>
    <scope>NUCLEOTIDE SEQUENCE [LARGE SCALE GENOMIC DNA]</scope>
    <source>
        <strain evidence="3 4">CBS 609.92</strain>
    </source>
</reference>
<keyword evidence="4" id="KW-1185">Reference proteome</keyword>
<proteinExistence type="predicted"/>
<evidence type="ECO:0000259" key="2">
    <source>
        <dbReference type="Pfam" id="PF10680"/>
    </source>
</evidence>
<feature type="region of interest" description="Disordered" evidence="1">
    <location>
        <begin position="158"/>
        <end position="235"/>
    </location>
</feature>
<protein>
    <recommendedName>
        <fullName evidence="2">Rrn9 domain-containing protein</fullName>
    </recommendedName>
</protein>
<sequence length="695" mass="76154">MASYPNDLDEYEPSSDSGDERPNRWHGPPSTWQEMNSEEIDTLAALNELRNRDLSIHLYNAFALKQRHRQPPSNGLPVAGQDVNAATGQKVLGDDWVPQRSWTAWPMVAGMVPAPDFVPRADDADDKYTTRSPVAEFPSTALEEAVSAAVLRTAKEKFESRPWHVEASDGSSLELEVSGAESSDADESEAKSILSNNRSRSRSRSIKRESDAGSESAGEHMEVKSSDDRKWTNPLPLENHRLRPVVSTDDDMSYALLRPSVRHILSKLDATLSILHVAQESAMNYLSDSADSDASGSSRLSRTLSREGSQSAGKRKRGRPRKDGTPSKNGGSVPPGEASGDRGAATSREPSVLAASAQRSDPHGDGDKKNTRRGRPRKTYERLPDESDMDYAIRIARIQKKPIPTFSEPDSGDEAGRDSADEKAARKTQRPKRKVAEESSPEHPKSKRGLKGWWKGRAKLRDWKDVLGAAALAGFPPQAVDRAARRCADLFGQSMELHTLVEGPADQRGQVKTTKYVPGISLPPLLEPEDDYEPPPQARQVRAPSFAAGITSEGERGSSRGRSRSASNNSIRSRSRSASAGGSHFCHFHDCPRAREGFSRRPNLLRHLKLVHGFEGDALPVEVDSEDEIYGGVHVDGFLKPIKIRPGWRASDAAEEPRKRRRGLSRKSSASETDGGRVPDGTTGAVDVGVEQDDW</sequence>
<feature type="region of interest" description="Disordered" evidence="1">
    <location>
        <begin position="1"/>
        <end position="36"/>
    </location>
</feature>
<dbReference type="EMBL" id="QJNS01000175">
    <property type="protein sequence ID" value="RYO83977.1"/>
    <property type="molecule type" value="Genomic_DNA"/>
</dbReference>
<evidence type="ECO:0000313" key="4">
    <source>
        <dbReference type="Proteomes" id="UP000294003"/>
    </source>
</evidence>
<feature type="compositionally biased region" description="Basic and acidic residues" evidence="1">
    <location>
        <begin position="206"/>
        <end position="231"/>
    </location>
</feature>
<feature type="compositionally biased region" description="Basic and acidic residues" evidence="1">
    <location>
        <begin position="434"/>
        <end position="444"/>
    </location>
</feature>
<dbReference type="Proteomes" id="UP000294003">
    <property type="component" value="Unassembled WGS sequence"/>
</dbReference>